<keyword evidence="2" id="KW-0479">Metal-binding</keyword>
<evidence type="ECO:0000256" key="5">
    <source>
        <dbReference type="ARBA" id="ARBA00023242"/>
    </source>
</evidence>
<keyword evidence="5" id="KW-0539">Nucleus</keyword>
<feature type="domain" description="HAT C-terminal dimerisation" evidence="7">
    <location>
        <begin position="639"/>
        <end position="707"/>
    </location>
</feature>
<name>A0A0F8A1L9_9HYPO</name>
<dbReference type="InterPro" id="IPR052035">
    <property type="entry name" value="ZnF_BED_domain_contain"/>
</dbReference>
<dbReference type="PANTHER" id="PTHR46481">
    <property type="entry name" value="ZINC FINGER BED DOMAIN-CONTAINING PROTEIN 4"/>
    <property type="match status" value="1"/>
</dbReference>
<proteinExistence type="predicted"/>
<dbReference type="Pfam" id="PF05699">
    <property type="entry name" value="Dimer_Tnp_hAT"/>
    <property type="match status" value="1"/>
</dbReference>
<evidence type="ECO:0000256" key="3">
    <source>
        <dbReference type="ARBA" id="ARBA00022771"/>
    </source>
</evidence>
<dbReference type="GO" id="GO:0005634">
    <property type="term" value="C:nucleus"/>
    <property type="evidence" value="ECO:0007669"/>
    <property type="project" value="UniProtKB-SubCell"/>
</dbReference>
<dbReference type="InterPro" id="IPR008906">
    <property type="entry name" value="HATC_C_dom"/>
</dbReference>
<keyword evidence="3" id="KW-0863">Zinc-finger</keyword>
<organism evidence="8 9">
    <name type="scientific">Hirsutella minnesotensis 3608</name>
    <dbReference type="NCBI Taxonomy" id="1043627"/>
    <lineage>
        <taxon>Eukaryota</taxon>
        <taxon>Fungi</taxon>
        <taxon>Dikarya</taxon>
        <taxon>Ascomycota</taxon>
        <taxon>Pezizomycotina</taxon>
        <taxon>Sordariomycetes</taxon>
        <taxon>Hypocreomycetidae</taxon>
        <taxon>Hypocreales</taxon>
        <taxon>Ophiocordycipitaceae</taxon>
        <taxon>Hirsutella</taxon>
    </lineage>
</organism>
<keyword evidence="9" id="KW-1185">Reference proteome</keyword>
<evidence type="ECO:0000313" key="8">
    <source>
        <dbReference type="EMBL" id="KJZ69534.1"/>
    </source>
</evidence>
<sequence>MSESPEPSSTPLPPSGDSGDSGAVPHLEWDAFPWHHFRGYTKSQRAGKLKSWIWSFGFDIEHQANVDNRLWVCERCLPKKSPKGPASFAAKGTLNIERHLRDAHNVIDPSGRRLPKSSTTNKRSMAQFFNLDANDQKEQAFINKLKNQFDKDVFQSLLLAWITESNVAFRAVEAPRFRRLLEYLNPSIALTQAHMTHSTIRTKLFQEYHQYKRIVIKELRERPGQIHLAFDGWRSPNRYALNGIAAFYLSKEKRPQKIILGLPELRESHTGENIASQVAEVIESFEIQDKIGYFTLDNAKNNDTAVAALGHVFNFEGKQRRVRCFGHIINLVAKALLFGKDNEVFKSEERLDLDLARHDLWRKRGPIGKLHNLVHWIHQSDRLTYMLRDLQRKRDSTKKPVDVVTDNMTQWLSHYKMMDRALLLHDFLDDLVALEQFEYTRSRSKKKDMPACLRDSDLLTGNDWTVISHFRNILKHFENAIKALEGDAQIRVRKGGNLVAYGTAWDIIQAFEYLLERLEEAKEFAKDVPDSEHFAINVELGWKKLEKYYIKLVECPVYYAAVALHPALRLQWFEEAWAHRPEWVLEARRIVRGIWERDYKSLILSDDEAIPMTATARRGPPTADEFDRWTVDIGADDGDITDPFQYWQLKESTYPRLARMAFDMLSIPPMSAECERAFSFAGLMVTRLRSRLQANTINAGQAIRSWLKAGLIPDYQGIIDASVDDDVFPEEVPHEGREVDGVEDLK</sequence>
<dbReference type="Proteomes" id="UP000054481">
    <property type="component" value="Unassembled WGS sequence"/>
</dbReference>
<evidence type="ECO:0000256" key="2">
    <source>
        <dbReference type="ARBA" id="ARBA00022723"/>
    </source>
</evidence>
<comment type="subcellular location">
    <subcellularLocation>
        <location evidence="1">Nucleus</location>
    </subcellularLocation>
</comment>
<dbReference type="GO" id="GO:0008270">
    <property type="term" value="F:zinc ion binding"/>
    <property type="evidence" value="ECO:0007669"/>
    <property type="project" value="UniProtKB-KW"/>
</dbReference>
<feature type="region of interest" description="Disordered" evidence="6">
    <location>
        <begin position="1"/>
        <end position="24"/>
    </location>
</feature>
<evidence type="ECO:0000259" key="7">
    <source>
        <dbReference type="Pfam" id="PF05699"/>
    </source>
</evidence>
<evidence type="ECO:0000256" key="4">
    <source>
        <dbReference type="ARBA" id="ARBA00022833"/>
    </source>
</evidence>
<gene>
    <name evidence="8" type="ORF">HIM_11076</name>
</gene>
<evidence type="ECO:0000256" key="6">
    <source>
        <dbReference type="SAM" id="MobiDB-lite"/>
    </source>
</evidence>
<dbReference type="AlphaFoldDB" id="A0A0F8A1L9"/>
<dbReference type="PANTHER" id="PTHR46481:SF10">
    <property type="entry name" value="ZINC FINGER BED DOMAIN-CONTAINING PROTEIN 39"/>
    <property type="match status" value="1"/>
</dbReference>
<evidence type="ECO:0000256" key="1">
    <source>
        <dbReference type="ARBA" id="ARBA00004123"/>
    </source>
</evidence>
<protein>
    <recommendedName>
        <fullName evidence="7">HAT C-terminal dimerisation domain-containing protein</fullName>
    </recommendedName>
</protein>
<dbReference type="OrthoDB" id="5062037at2759"/>
<dbReference type="GO" id="GO:0046983">
    <property type="term" value="F:protein dimerization activity"/>
    <property type="evidence" value="ECO:0007669"/>
    <property type="project" value="InterPro"/>
</dbReference>
<dbReference type="InterPro" id="IPR012337">
    <property type="entry name" value="RNaseH-like_sf"/>
</dbReference>
<accession>A0A0F8A1L9</accession>
<keyword evidence="4" id="KW-0862">Zinc</keyword>
<reference evidence="8 9" key="1">
    <citation type="journal article" date="2014" name="Genome Biol. Evol.">
        <title>Comparative genomics and transcriptomics analyses reveal divergent lifestyle features of nematode endoparasitic fungus Hirsutella minnesotensis.</title>
        <authorList>
            <person name="Lai Y."/>
            <person name="Liu K."/>
            <person name="Zhang X."/>
            <person name="Zhang X."/>
            <person name="Li K."/>
            <person name="Wang N."/>
            <person name="Shu C."/>
            <person name="Wu Y."/>
            <person name="Wang C."/>
            <person name="Bushley K.E."/>
            <person name="Xiang M."/>
            <person name="Liu X."/>
        </authorList>
    </citation>
    <scope>NUCLEOTIDE SEQUENCE [LARGE SCALE GENOMIC DNA]</scope>
    <source>
        <strain evidence="8 9">3608</strain>
    </source>
</reference>
<evidence type="ECO:0000313" key="9">
    <source>
        <dbReference type="Proteomes" id="UP000054481"/>
    </source>
</evidence>
<dbReference type="EMBL" id="KQ030706">
    <property type="protein sequence ID" value="KJZ69534.1"/>
    <property type="molecule type" value="Genomic_DNA"/>
</dbReference>
<dbReference type="SUPFAM" id="SSF53098">
    <property type="entry name" value="Ribonuclease H-like"/>
    <property type="match status" value="1"/>
</dbReference>